<name>D6AUH3_STRFL</name>
<accession>D6AUH3</accession>
<organism evidence="2 3">
    <name type="scientific">Streptomyces filamentosus NRRL 15998</name>
    <dbReference type="NCBI Taxonomy" id="457431"/>
    <lineage>
        <taxon>Bacteria</taxon>
        <taxon>Bacillati</taxon>
        <taxon>Actinomycetota</taxon>
        <taxon>Actinomycetes</taxon>
        <taxon>Kitasatosporales</taxon>
        <taxon>Streptomycetaceae</taxon>
        <taxon>Streptomyces</taxon>
    </lineage>
</organism>
<feature type="region of interest" description="Disordered" evidence="1">
    <location>
        <begin position="34"/>
        <end position="55"/>
    </location>
</feature>
<reference evidence="3" key="1">
    <citation type="submission" date="2008-10" db="EMBL/GenBank/DDBJ databases">
        <authorList>
            <person name="Molnar K."/>
        </authorList>
    </citation>
    <scope>NUCLEOTIDE SEQUENCE [LARGE SCALE GENOMIC DNA]</scope>
    <source>
        <strain evidence="3">NRRL 15998</strain>
    </source>
</reference>
<dbReference type="AlphaFoldDB" id="D6AUH3"/>
<feature type="region of interest" description="Disordered" evidence="1">
    <location>
        <begin position="1"/>
        <end position="20"/>
    </location>
</feature>
<evidence type="ECO:0000313" key="2">
    <source>
        <dbReference type="EMBL" id="EFE78332.2"/>
    </source>
</evidence>
<feature type="compositionally biased region" description="Basic and acidic residues" evidence="1">
    <location>
        <begin position="1"/>
        <end position="10"/>
    </location>
</feature>
<evidence type="ECO:0000313" key="3">
    <source>
        <dbReference type="Proteomes" id="UP000003986"/>
    </source>
</evidence>
<evidence type="ECO:0000256" key="1">
    <source>
        <dbReference type="SAM" id="MobiDB-lite"/>
    </source>
</evidence>
<gene>
    <name evidence="2" type="ORF">SSGG_05700</name>
</gene>
<reference evidence="3" key="2">
    <citation type="submission" date="2008-12" db="EMBL/GenBank/DDBJ databases">
        <title>Annotation of Streptomyces roseosporus strain NRRL 15998.</title>
        <authorList>
            <consortium name="The Broad Institute Genome Sequencing Platform"/>
            <consortium name="Broad Institute Microbial Sequencing Center"/>
            <person name="Fischbach M."/>
            <person name="Ward D."/>
            <person name="Young S."/>
            <person name="Kodira C.D."/>
            <person name="Zeng Q."/>
            <person name="Koehrsen M."/>
            <person name="Godfrey P."/>
            <person name="Alvarado L."/>
            <person name="Berlin A.M."/>
            <person name="Borenstein D."/>
            <person name="Chen Z."/>
            <person name="Engels R."/>
            <person name="Freedman E."/>
            <person name="Gellesch M."/>
            <person name="Goldberg J."/>
            <person name="Griggs A."/>
            <person name="Gujja S."/>
            <person name="Heiman D.I."/>
            <person name="Hepburn T.A."/>
            <person name="Howarth C."/>
            <person name="Jen D."/>
            <person name="Larson L."/>
            <person name="Lewis B."/>
            <person name="Mehta T."/>
            <person name="Park D."/>
            <person name="Pearson M."/>
            <person name="Roberts A."/>
            <person name="Saif S."/>
            <person name="Shea T.D."/>
            <person name="Shenoy N."/>
            <person name="Sisk P."/>
            <person name="Stolte C."/>
            <person name="Sykes S.N."/>
            <person name="Walk T."/>
            <person name="White J."/>
            <person name="Yandava C."/>
            <person name="Straight P."/>
            <person name="Clardy J."/>
            <person name="Hung D."/>
            <person name="Kolter R."/>
            <person name="Mekalanos J."/>
            <person name="Walker S."/>
            <person name="Walsh C.T."/>
            <person name="Wieland B.L.C."/>
            <person name="Ilzarbe M."/>
            <person name="Galagan J."/>
            <person name="Nusbaum C."/>
            <person name="Birren B."/>
        </authorList>
    </citation>
    <scope>NUCLEOTIDE SEQUENCE [LARGE SCALE GENOMIC DNA]</scope>
    <source>
        <strain evidence="3">NRRL 15998</strain>
    </source>
</reference>
<dbReference type="EMBL" id="DS999644">
    <property type="protein sequence ID" value="EFE78332.2"/>
    <property type="molecule type" value="Genomic_DNA"/>
</dbReference>
<sequence length="65" mass="7004">MSSGVTREEGGVELPGPLSPSASWSLRFMGASYPGNKAGHAERKRRFEPIKPGDLDPLPVVDVRL</sequence>
<dbReference type="Proteomes" id="UP000003986">
    <property type="component" value="Unassembled WGS sequence"/>
</dbReference>
<protein>
    <submittedName>
        <fullName evidence="2">Predicted protein</fullName>
    </submittedName>
</protein>
<feature type="compositionally biased region" description="Basic and acidic residues" evidence="1">
    <location>
        <begin position="39"/>
        <end position="54"/>
    </location>
</feature>
<proteinExistence type="predicted"/>